<evidence type="ECO:0000259" key="3">
    <source>
        <dbReference type="Pfam" id="PF01408"/>
    </source>
</evidence>
<dbReference type="InterPro" id="IPR006311">
    <property type="entry name" value="TAT_signal"/>
</dbReference>
<dbReference type="InterPro" id="IPR055170">
    <property type="entry name" value="GFO_IDH_MocA-like_dom"/>
</dbReference>
<dbReference type="SUPFAM" id="SSF55347">
    <property type="entry name" value="Glyceraldehyde-3-phosphate dehydrogenase-like, C-terminal domain"/>
    <property type="match status" value="1"/>
</dbReference>
<feature type="domain" description="GFO/IDH/MocA-like oxidoreductase" evidence="4">
    <location>
        <begin position="212"/>
        <end position="334"/>
    </location>
</feature>
<proteinExistence type="predicted"/>
<dbReference type="GO" id="GO:0016491">
    <property type="term" value="F:oxidoreductase activity"/>
    <property type="evidence" value="ECO:0007669"/>
    <property type="project" value="UniProtKB-KW"/>
</dbReference>
<dbReference type="GO" id="GO:0000166">
    <property type="term" value="F:nucleotide binding"/>
    <property type="evidence" value="ECO:0007669"/>
    <property type="project" value="InterPro"/>
</dbReference>
<dbReference type="InterPro" id="IPR050463">
    <property type="entry name" value="Gfo/Idh/MocA_oxidrdct_glycsds"/>
</dbReference>
<dbReference type="PRINTS" id="PR01775">
    <property type="entry name" value="GLFROXRDTASE"/>
</dbReference>
<feature type="domain" description="Gfo/Idh/MocA-like oxidoreductase N-terminal" evidence="3">
    <location>
        <begin position="79"/>
        <end position="202"/>
    </location>
</feature>
<evidence type="ECO:0000313" key="5">
    <source>
        <dbReference type="EMBL" id="TWB47139.1"/>
    </source>
</evidence>
<dbReference type="AlphaFoldDB" id="A0A560HNT6"/>
<dbReference type="Proteomes" id="UP000318050">
    <property type="component" value="Unassembled WGS sequence"/>
</dbReference>
<dbReference type="SUPFAM" id="SSF51735">
    <property type="entry name" value="NAD(P)-binding Rossmann-fold domains"/>
    <property type="match status" value="1"/>
</dbReference>
<feature type="region of interest" description="Disordered" evidence="2">
    <location>
        <begin position="1"/>
        <end position="34"/>
    </location>
</feature>
<organism evidence="5 6">
    <name type="scientific">Nitrospirillum amazonense</name>
    <dbReference type="NCBI Taxonomy" id="28077"/>
    <lineage>
        <taxon>Bacteria</taxon>
        <taxon>Pseudomonadati</taxon>
        <taxon>Pseudomonadota</taxon>
        <taxon>Alphaproteobacteria</taxon>
        <taxon>Rhodospirillales</taxon>
        <taxon>Azospirillaceae</taxon>
        <taxon>Nitrospirillum</taxon>
    </lineage>
</organism>
<feature type="compositionally biased region" description="Basic and acidic residues" evidence="2">
    <location>
        <begin position="22"/>
        <end position="34"/>
    </location>
</feature>
<dbReference type="EMBL" id="VITT01000037">
    <property type="protein sequence ID" value="TWB47139.1"/>
    <property type="molecule type" value="Genomic_DNA"/>
</dbReference>
<protein>
    <submittedName>
        <fullName evidence="5">Dehydrogenase</fullName>
    </submittedName>
</protein>
<dbReference type="PANTHER" id="PTHR43818:SF11">
    <property type="entry name" value="BCDNA.GH03377"/>
    <property type="match status" value="1"/>
</dbReference>
<dbReference type="Pfam" id="PF22725">
    <property type="entry name" value="GFO_IDH_MocA_C3"/>
    <property type="match status" value="1"/>
</dbReference>
<dbReference type="Pfam" id="PF01408">
    <property type="entry name" value="GFO_IDH_MocA"/>
    <property type="match status" value="1"/>
</dbReference>
<dbReference type="Gene3D" id="3.30.360.10">
    <property type="entry name" value="Dihydrodipicolinate Reductase, domain 2"/>
    <property type="match status" value="1"/>
</dbReference>
<dbReference type="InterPro" id="IPR000683">
    <property type="entry name" value="Gfo/Idh/MocA-like_OxRdtase_N"/>
</dbReference>
<evidence type="ECO:0000313" key="6">
    <source>
        <dbReference type="Proteomes" id="UP000318050"/>
    </source>
</evidence>
<reference evidence="5 6" key="1">
    <citation type="submission" date="2019-06" db="EMBL/GenBank/DDBJ databases">
        <title>Genomic Encyclopedia of Type Strains, Phase IV (KMG-V): Genome sequencing to study the core and pangenomes of soil and plant-associated prokaryotes.</title>
        <authorList>
            <person name="Whitman W."/>
        </authorList>
    </citation>
    <scope>NUCLEOTIDE SEQUENCE [LARGE SCALE GENOMIC DNA]</scope>
    <source>
        <strain evidence="5 6">BR 11140</strain>
    </source>
</reference>
<dbReference type="InterPro" id="IPR008354">
    <property type="entry name" value="Glc-Fru_OxRdtase_bac"/>
</dbReference>
<comment type="caution">
    <text evidence="5">The sequence shown here is derived from an EMBL/GenBank/DDBJ whole genome shotgun (WGS) entry which is preliminary data.</text>
</comment>
<name>A0A560HNT6_9PROT</name>
<evidence type="ECO:0000256" key="1">
    <source>
        <dbReference type="ARBA" id="ARBA00023002"/>
    </source>
</evidence>
<gene>
    <name evidence="5" type="ORF">FBZ92_1375</name>
</gene>
<dbReference type="PANTHER" id="PTHR43818">
    <property type="entry name" value="BCDNA.GH03377"/>
    <property type="match status" value="1"/>
</dbReference>
<evidence type="ECO:0000256" key="2">
    <source>
        <dbReference type="SAM" id="MobiDB-lite"/>
    </source>
</evidence>
<dbReference type="Gene3D" id="3.40.50.720">
    <property type="entry name" value="NAD(P)-binding Rossmann-like Domain"/>
    <property type="match status" value="1"/>
</dbReference>
<dbReference type="InterPro" id="IPR036291">
    <property type="entry name" value="NAD(P)-bd_dom_sf"/>
</dbReference>
<accession>A0A560HNT6</accession>
<evidence type="ECO:0000259" key="4">
    <source>
        <dbReference type="Pfam" id="PF22725"/>
    </source>
</evidence>
<dbReference type="PROSITE" id="PS51318">
    <property type="entry name" value="TAT"/>
    <property type="match status" value="1"/>
</dbReference>
<keyword evidence="1" id="KW-0560">Oxidoreductase</keyword>
<sequence>MSVRRTGPGMPACIPAAGTDPISHDDVAGARDADTGGTGLSRRLLMGLGAAGAGSLMMRPAFAAPTADPAAVPDGDRVGFAVVGLGLLSQGQILPGFHNAKRAKLTALVSGHPDKATRLAAKYGVARDAIYTYENYDRIVDDPRIQVVYIVLPNAMHAEFTIRALKAGKHVLCEKPMATSVADAEAMIAAAKAADRKLMIAYRCHYEPLNLAAMRLIRSGKLGKPRMVVTQMGRQASLSDPADVWRLDMKMSGGGALADMGIYGINGARYLLNEEPVEVRAWAQTDRKDPRFREVEDLIAWQFRFPSGAIANGSTSFDYAPTMSYQVECAQGRLVADPGAFYNGNRLTVQTGYQSQVQAIHEIDQFAREMDWMADVVRGKAPLVSTGEEGLQDMRLMKAILDSVAQGGATVSTAFGYTRAVDPAKAVDVPA</sequence>